<protein>
    <recommendedName>
        <fullName evidence="4">EF-hand domain-containing protein</fullName>
    </recommendedName>
</protein>
<dbReference type="InterPro" id="IPR002048">
    <property type="entry name" value="EF_hand_dom"/>
</dbReference>
<dbReference type="SMART" id="SM00054">
    <property type="entry name" value="EFh"/>
    <property type="match status" value="5"/>
</dbReference>
<keyword evidence="1" id="KW-0106">Calcium</keyword>
<dbReference type="InterPro" id="IPR011992">
    <property type="entry name" value="EF-hand-dom_pair"/>
</dbReference>
<evidence type="ECO:0000256" key="2">
    <source>
        <dbReference type="SAM" id="MobiDB-lite"/>
    </source>
</evidence>
<accession>A0ABN9PIR6</accession>
<dbReference type="PANTHER" id="PTHR10827:SF52">
    <property type="entry name" value="IP16409P"/>
    <property type="match status" value="1"/>
</dbReference>
<dbReference type="PANTHER" id="PTHR10827">
    <property type="entry name" value="RETICULOCALBIN"/>
    <property type="match status" value="1"/>
</dbReference>
<gene>
    <name evidence="5" type="ORF">PCOR1329_LOCUS3339</name>
</gene>
<sequence>MDMHLLCMCVCLCLCLCLRLPVCLRRRRGSGRPRGSHRVRRRGGPPRRMPIGGPPPRMRRASASERRWRRALEVLALALASSICGGAHGGGPDDVGDSDEGVQDDVLSTEQMHGIHQKIDANGDGKASMDEVLAFSDSVRRQIAAGDIPTVLEEIDVNRDGRVSLDEFLEDIGTSDDDDDPREAERKAAQKEAESAKFLVADTDKDGLLGTEELQSLFFPETHGGVLSVVARHALQERDRDGDGLLSLQEFWDGDSLEEDELLVSRTEQEAFRKLDADSSGKLDVKELEAWESGRFHVEEAVKSLSAPRRPRRRQARHRGGARGGAGAARGLWRPRALGRVGEALRALIATPEPPSVASRCGPGPWSEVPPPLQERKVLDGLTTLLRPTWFTVATKRSASQLHLARRSFEGDVLGAAARFVEEAILHQCNCQKLRAAWSRSLTKSRAIPRS</sequence>
<feature type="region of interest" description="Disordered" evidence="2">
    <location>
        <begin position="303"/>
        <end position="329"/>
    </location>
</feature>
<feature type="compositionally biased region" description="Basic residues" evidence="2">
    <location>
        <begin position="309"/>
        <end position="321"/>
    </location>
</feature>
<evidence type="ECO:0000256" key="3">
    <source>
        <dbReference type="SAM" id="SignalP"/>
    </source>
</evidence>
<feature type="region of interest" description="Disordered" evidence="2">
    <location>
        <begin position="29"/>
        <end position="64"/>
    </location>
</feature>
<comment type="caution">
    <text evidence="5">The sequence shown here is derived from an EMBL/GenBank/DDBJ whole genome shotgun (WGS) entry which is preliminary data.</text>
</comment>
<feature type="domain" description="EF-hand" evidence="4">
    <location>
        <begin position="143"/>
        <end position="178"/>
    </location>
</feature>
<evidence type="ECO:0000259" key="4">
    <source>
        <dbReference type="PROSITE" id="PS50222"/>
    </source>
</evidence>
<feature type="chain" id="PRO_5046687595" description="EF-hand domain-containing protein" evidence="3">
    <location>
        <begin position="18"/>
        <end position="451"/>
    </location>
</feature>
<evidence type="ECO:0000256" key="1">
    <source>
        <dbReference type="ARBA" id="ARBA00022837"/>
    </source>
</evidence>
<dbReference type="PROSITE" id="PS00018">
    <property type="entry name" value="EF_HAND_1"/>
    <property type="match status" value="4"/>
</dbReference>
<feature type="signal peptide" evidence="3">
    <location>
        <begin position="1"/>
        <end position="17"/>
    </location>
</feature>
<feature type="compositionally biased region" description="Basic residues" evidence="2">
    <location>
        <begin position="29"/>
        <end position="45"/>
    </location>
</feature>
<evidence type="ECO:0000313" key="6">
    <source>
        <dbReference type="Proteomes" id="UP001189429"/>
    </source>
</evidence>
<name>A0ABN9PIR6_9DINO</name>
<proteinExistence type="predicted"/>
<feature type="compositionally biased region" description="Acidic residues" evidence="2">
    <location>
        <begin position="169"/>
        <end position="182"/>
    </location>
</feature>
<dbReference type="Proteomes" id="UP001189429">
    <property type="component" value="Unassembled WGS sequence"/>
</dbReference>
<feature type="region of interest" description="Disordered" evidence="2">
    <location>
        <begin position="353"/>
        <end position="372"/>
    </location>
</feature>
<evidence type="ECO:0000313" key="5">
    <source>
        <dbReference type="EMBL" id="CAK0792880.1"/>
    </source>
</evidence>
<dbReference type="EMBL" id="CAUYUJ010000858">
    <property type="protein sequence ID" value="CAK0792880.1"/>
    <property type="molecule type" value="Genomic_DNA"/>
</dbReference>
<organism evidence="5 6">
    <name type="scientific">Prorocentrum cordatum</name>
    <dbReference type="NCBI Taxonomy" id="2364126"/>
    <lineage>
        <taxon>Eukaryota</taxon>
        <taxon>Sar</taxon>
        <taxon>Alveolata</taxon>
        <taxon>Dinophyceae</taxon>
        <taxon>Prorocentrales</taxon>
        <taxon>Prorocentraceae</taxon>
        <taxon>Prorocentrum</taxon>
    </lineage>
</organism>
<dbReference type="Gene3D" id="1.10.238.10">
    <property type="entry name" value="EF-hand"/>
    <property type="match status" value="2"/>
</dbReference>
<keyword evidence="3" id="KW-0732">Signal</keyword>
<reference evidence="5" key="1">
    <citation type="submission" date="2023-10" db="EMBL/GenBank/DDBJ databases">
        <authorList>
            <person name="Chen Y."/>
            <person name="Shah S."/>
            <person name="Dougan E. K."/>
            <person name="Thang M."/>
            <person name="Chan C."/>
        </authorList>
    </citation>
    <scope>NUCLEOTIDE SEQUENCE [LARGE SCALE GENOMIC DNA]</scope>
</reference>
<dbReference type="Pfam" id="PF13202">
    <property type="entry name" value="EF-hand_5"/>
    <property type="match status" value="3"/>
</dbReference>
<feature type="compositionally biased region" description="Basic and acidic residues" evidence="2">
    <location>
        <begin position="183"/>
        <end position="193"/>
    </location>
</feature>
<dbReference type="InterPro" id="IPR018247">
    <property type="entry name" value="EF_Hand_1_Ca_BS"/>
</dbReference>
<keyword evidence="6" id="KW-1185">Reference proteome</keyword>
<feature type="region of interest" description="Disordered" evidence="2">
    <location>
        <begin position="169"/>
        <end position="193"/>
    </location>
</feature>
<dbReference type="SUPFAM" id="SSF47473">
    <property type="entry name" value="EF-hand"/>
    <property type="match status" value="1"/>
</dbReference>
<dbReference type="PROSITE" id="PS50222">
    <property type="entry name" value="EF_HAND_2"/>
    <property type="match status" value="1"/>
</dbReference>